<dbReference type="SUPFAM" id="SSF55729">
    <property type="entry name" value="Acyl-CoA N-acyltransferases (Nat)"/>
    <property type="match status" value="1"/>
</dbReference>
<evidence type="ECO:0000256" key="7">
    <source>
        <dbReference type="ARBA" id="ARBA00022884"/>
    </source>
</evidence>
<keyword evidence="12" id="KW-1185">Reference proteome</keyword>
<dbReference type="Proteomes" id="UP000036406">
    <property type="component" value="Chromosome"/>
</dbReference>
<keyword evidence="4 9" id="KW-0819">tRNA processing</keyword>
<dbReference type="InterPro" id="IPR038321">
    <property type="entry name" value="TmcA_C_sf"/>
</dbReference>
<dbReference type="HAMAP" id="MF_01886">
    <property type="entry name" value="tRNA_acetyltr_TmcA"/>
    <property type="match status" value="1"/>
</dbReference>
<feature type="domain" description="N-acetyltransferase" evidence="10">
    <location>
        <begin position="420"/>
        <end position="608"/>
    </location>
</feature>
<dbReference type="Pfam" id="PF13718">
    <property type="entry name" value="GNAT_acetyltr_2"/>
    <property type="match status" value="1"/>
</dbReference>
<feature type="binding site" evidence="9">
    <location>
        <position position="577"/>
    </location>
    <ligand>
        <name>acetyl-CoA</name>
        <dbReference type="ChEBI" id="CHEBI:57288"/>
    </ligand>
</feature>
<dbReference type="SUPFAM" id="SSF52540">
    <property type="entry name" value="P-loop containing nucleoside triphosphate hydrolases"/>
    <property type="match status" value="1"/>
</dbReference>
<evidence type="ECO:0000313" key="11">
    <source>
        <dbReference type="EMBL" id="AKO53928.1"/>
    </source>
</evidence>
<keyword evidence="6 9" id="KW-0067">ATP-binding</keyword>
<keyword evidence="1 9" id="KW-0963">Cytoplasm</keyword>
<dbReference type="PROSITE" id="PS51186">
    <property type="entry name" value="GNAT"/>
    <property type="match status" value="1"/>
</dbReference>
<dbReference type="GO" id="GO:0005524">
    <property type="term" value="F:ATP binding"/>
    <property type="evidence" value="ECO:0007669"/>
    <property type="project" value="UniProtKB-UniRule"/>
</dbReference>
<feature type="binding site" evidence="9">
    <location>
        <position position="213"/>
    </location>
    <ligand>
        <name>ATP</name>
        <dbReference type="ChEBI" id="CHEBI:30616"/>
    </ligand>
</feature>
<dbReference type="STRING" id="330734.ABA45_17030"/>
<reference evidence="11 12" key="1">
    <citation type="submission" date="2015-05" db="EMBL/GenBank/DDBJ databases">
        <title>Complete genome of Marinobacter psychrophilus strain 20041T isolated from sea-ice of the Canadian Basin.</title>
        <authorList>
            <person name="Song L."/>
            <person name="Ren L."/>
            <person name="Yu Y."/>
            <person name="Wang X."/>
        </authorList>
    </citation>
    <scope>NUCLEOTIDE SEQUENCE [LARGE SCALE GENOMIC DNA]</scope>
    <source>
        <strain evidence="11 12">20041</strain>
    </source>
</reference>
<dbReference type="EC" id="2.3.1.193" evidence="9"/>
<dbReference type="InterPro" id="IPR032672">
    <property type="entry name" value="TmcA/NAT10/Kre33"/>
</dbReference>
<evidence type="ECO:0000256" key="2">
    <source>
        <dbReference type="ARBA" id="ARBA00022555"/>
    </source>
</evidence>
<dbReference type="InterPro" id="IPR024914">
    <property type="entry name" value="tRNA_acetyltr_TmcA"/>
</dbReference>
<feature type="binding site" evidence="9">
    <location>
        <begin position="530"/>
        <end position="532"/>
    </location>
    <ligand>
        <name>acetyl-CoA</name>
        <dbReference type="ChEBI" id="CHEBI:57288"/>
    </ligand>
</feature>
<keyword evidence="5 9" id="KW-0547">Nucleotide-binding</keyword>
<gene>
    <name evidence="9" type="primary">tmcA</name>
    <name evidence="11" type="ORF">ABA45_17030</name>
</gene>
<dbReference type="InterPro" id="IPR000182">
    <property type="entry name" value="GNAT_dom"/>
</dbReference>
<comment type="subcellular location">
    <subcellularLocation>
        <location evidence="9">Cytoplasm</location>
    </subcellularLocation>
</comment>
<evidence type="ECO:0000256" key="5">
    <source>
        <dbReference type="ARBA" id="ARBA00022741"/>
    </source>
</evidence>
<dbReference type="RefSeq" id="WP_048388149.1">
    <property type="nucleotide sequence ID" value="NZ_CP011494.1"/>
</dbReference>
<dbReference type="GO" id="GO:0051392">
    <property type="term" value="F:tRNA cytidine N4-acetyltransferase activity"/>
    <property type="evidence" value="ECO:0007669"/>
    <property type="project" value="UniProtKB-UniRule"/>
</dbReference>
<evidence type="ECO:0000256" key="4">
    <source>
        <dbReference type="ARBA" id="ARBA00022694"/>
    </source>
</evidence>
<proteinExistence type="inferred from homology"/>
<dbReference type="EMBL" id="CP011494">
    <property type="protein sequence ID" value="AKO53928.1"/>
    <property type="molecule type" value="Genomic_DNA"/>
</dbReference>
<dbReference type="AlphaFoldDB" id="A0A0H4I855"/>
<dbReference type="InterPro" id="IPR027417">
    <property type="entry name" value="P-loop_NTPase"/>
</dbReference>
<evidence type="ECO:0000256" key="8">
    <source>
        <dbReference type="ARBA" id="ARBA00023315"/>
    </source>
</evidence>
<comment type="catalytic activity">
    <reaction evidence="9">
        <text>cytidine(34) in elongator tRNA(Met) + acetyl-CoA + ATP + H2O = N(4)-acetylcytidine(34) in elongator tRNA(Met) + ADP + phosphate + CoA + H(+)</text>
        <dbReference type="Rhea" id="RHEA:43788"/>
        <dbReference type="Rhea" id="RHEA-COMP:10693"/>
        <dbReference type="Rhea" id="RHEA-COMP:10694"/>
        <dbReference type="ChEBI" id="CHEBI:15377"/>
        <dbReference type="ChEBI" id="CHEBI:15378"/>
        <dbReference type="ChEBI" id="CHEBI:30616"/>
        <dbReference type="ChEBI" id="CHEBI:43474"/>
        <dbReference type="ChEBI" id="CHEBI:57287"/>
        <dbReference type="ChEBI" id="CHEBI:57288"/>
        <dbReference type="ChEBI" id="CHEBI:74900"/>
        <dbReference type="ChEBI" id="CHEBI:82748"/>
        <dbReference type="ChEBI" id="CHEBI:456216"/>
        <dbReference type="EC" id="2.3.1.193"/>
    </reaction>
</comment>
<dbReference type="PANTHER" id="PTHR10925">
    <property type="entry name" value="N-ACETYLTRANSFERASE 10"/>
    <property type="match status" value="1"/>
</dbReference>
<dbReference type="Pfam" id="PF08351">
    <property type="entry name" value="TmcA_N"/>
    <property type="match status" value="1"/>
</dbReference>
<dbReference type="InterPro" id="IPR013562">
    <property type="entry name" value="TmcA/NAT10_N"/>
</dbReference>
<sequence>MTSTLDSLSTRALQSLQVELRHAGERRLVLIEGDRNAALNWLAAELPFLSADRGLWVSTKADSPLPALHVATPAQARIWLGRELDLLVWDGFSGNPPDGLAALAGTLAAGGLWFWLMPPLTQWGTFSDPDYARTGLDQAIEHPFAERLAKILSDAPDVIRLKMSEYVSAGERSVTSADERASATINSELSRVRDELSRRRPATVFCVDGGPEQDQLVQALVRFGLGRRRRPLVITADRGRGKSAALGLAAAELLLRGRQRVLLTAPSAEQVATVMAHARERLGAQLQSQSATQLTIVSGASLTFLLPQQMLADKPAAEVVMVDEAAAIAAPLLQRILLGWPRVAFATTVHGYEGAGRGFAVRFRKQLDQHTPHWQERTLSQPVRWAASDPLEPLVFRLFMLAATSQGDTQQLAPDPLPVLEVERWQPAQATENDLAEAFGLLVNAHYRTTPADLRQWLDDPAAVSWRARMNGRTVGLLWAQGEGEFSAPLAQQVSLGLRRLRGHLLAQSLALHAGLPQAAQQRSLRITRIAVAAPQRRRGIGQCLIAAAQAYATAEGFDYIGSSFGGTPALLAFWQRQGLQPVRLGFSQEASSGEYPLQAVRGLSAAGERLVQDLQQRLGRHWLVLAGRQWVQCQPELMAGVMRSLPAGPQPDAEDTRDLQHFAIGHRGFELTLPALQILSRCAGAADWLTALQPAQCALWCRSVVQGRSWAELQRENLCSGQRDAEQQLRLMVADWLEPG</sequence>
<name>A0A0H4I855_9GAMM</name>
<keyword evidence="2 9" id="KW-0820">tRNA-binding</keyword>
<dbReference type="Gene3D" id="1.20.120.890">
    <property type="entry name" value="tRNA(Met) cytidine acetyltransferase, tail domain"/>
    <property type="match status" value="1"/>
</dbReference>
<dbReference type="GO" id="GO:0005737">
    <property type="term" value="C:cytoplasm"/>
    <property type="evidence" value="ECO:0007669"/>
    <property type="project" value="UniProtKB-SubCell"/>
</dbReference>
<accession>A0A0H4I855</accession>
<organism evidence="11 12">
    <name type="scientific">Marinobacter psychrophilus</name>
    <dbReference type="NCBI Taxonomy" id="330734"/>
    <lineage>
        <taxon>Bacteria</taxon>
        <taxon>Pseudomonadati</taxon>
        <taxon>Pseudomonadota</taxon>
        <taxon>Gammaproteobacteria</taxon>
        <taxon>Pseudomonadales</taxon>
        <taxon>Marinobacteraceae</taxon>
        <taxon>Marinobacter</taxon>
    </lineage>
</organism>
<comment type="caution">
    <text evidence="9">Lacks conserved residue(s) required for the propagation of feature annotation.</text>
</comment>
<keyword evidence="7 9" id="KW-0694">RNA-binding</keyword>
<keyword evidence="3 9" id="KW-0808">Transferase</keyword>
<dbReference type="Gene3D" id="3.40.630.30">
    <property type="match status" value="1"/>
</dbReference>
<keyword evidence="8 9" id="KW-0012">Acyltransferase</keyword>
<dbReference type="PANTHER" id="PTHR10925:SF5">
    <property type="entry name" value="RNA CYTIDINE ACETYLTRANSFERASE"/>
    <property type="match status" value="1"/>
</dbReference>
<comment type="function">
    <text evidence="9">Catalyzes the formation of N(4)-acetylcytidine (ac(4)C) at the wobble position of tRNA(Met), by using acetyl-CoA as an acetyl donor and ATP (or GTP).</text>
</comment>
<comment type="similarity">
    <text evidence="9">Belongs to the TmcA family.</text>
</comment>
<dbReference type="Pfam" id="PF05127">
    <property type="entry name" value="NAT10_TcmA_helicase"/>
    <property type="match status" value="1"/>
</dbReference>
<evidence type="ECO:0000313" key="12">
    <source>
        <dbReference type="Proteomes" id="UP000036406"/>
    </source>
</evidence>
<dbReference type="Gene3D" id="3.40.50.300">
    <property type="entry name" value="P-loop containing nucleotide triphosphate hydrolases"/>
    <property type="match status" value="1"/>
</dbReference>
<evidence type="ECO:0000256" key="6">
    <source>
        <dbReference type="ARBA" id="ARBA00022840"/>
    </source>
</evidence>
<dbReference type="Gene3D" id="3.40.50.11040">
    <property type="match status" value="1"/>
</dbReference>
<dbReference type="GO" id="GO:1990883">
    <property type="term" value="F:18S rRNA cytidine N-acetyltransferase activity"/>
    <property type="evidence" value="ECO:0007669"/>
    <property type="project" value="TreeGrafter"/>
</dbReference>
<protein>
    <recommendedName>
        <fullName evidence="9">tRNA(Met) cytidine acetyltransferase TmcA</fullName>
        <ecNumber evidence="9">2.3.1.193</ecNumber>
    </recommendedName>
</protein>
<evidence type="ECO:0000256" key="3">
    <source>
        <dbReference type="ARBA" id="ARBA00022679"/>
    </source>
</evidence>
<evidence type="ECO:0000259" key="10">
    <source>
        <dbReference type="PROSITE" id="PS51186"/>
    </source>
</evidence>
<dbReference type="PATRIC" id="fig|330734.3.peg.3577"/>
<feature type="binding site" evidence="9">
    <location>
        <position position="384"/>
    </location>
    <ligand>
        <name>ATP</name>
        <dbReference type="ChEBI" id="CHEBI:30616"/>
    </ligand>
</feature>
<evidence type="ECO:0000256" key="9">
    <source>
        <dbReference type="HAMAP-Rule" id="MF_01886"/>
    </source>
</evidence>
<evidence type="ECO:0000256" key="1">
    <source>
        <dbReference type="ARBA" id="ARBA00022490"/>
    </source>
</evidence>
<dbReference type="KEGG" id="mpq:ABA45_17030"/>
<dbReference type="GO" id="GO:0000049">
    <property type="term" value="F:tRNA binding"/>
    <property type="evidence" value="ECO:0007669"/>
    <property type="project" value="UniProtKB-UniRule"/>
</dbReference>
<dbReference type="GO" id="GO:0051391">
    <property type="term" value="P:tRNA acetylation"/>
    <property type="evidence" value="ECO:0007669"/>
    <property type="project" value="UniProtKB-UniRule"/>
</dbReference>
<dbReference type="GO" id="GO:0002101">
    <property type="term" value="P:tRNA wobble cytosine modification"/>
    <property type="evidence" value="ECO:0007669"/>
    <property type="project" value="UniProtKB-UniRule"/>
</dbReference>
<dbReference type="GO" id="GO:1904812">
    <property type="term" value="P:rRNA acetylation involved in maturation of SSU-rRNA"/>
    <property type="evidence" value="ECO:0007669"/>
    <property type="project" value="TreeGrafter"/>
</dbReference>
<dbReference type="InterPro" id="IPR016181">
    <property type="entry name" value="Acyl_CoA_acyltransferase"/>
</dbReference>
<dbReference type="InterPro" id="IPR007807">
    <property type="entry name" value="TcmA/NAT10_helicase"/>
</dbReference>